<keyword evidence="4 10" id="KW-0863">Zinc-finger</keyword>
<dbReference type="Proteomes" id="UP000054248">
    <property type="component" value="Unassembled WGS sequence"/>
</dbReference>
<dbReference type="PROSITE" id="PS50236">
    <property type="entry name" value="CHCR"/>
    <property type="match status" value="1"/>
</dbReference>
<dbReference type="PANTHER" id="PTHR23323:SF24">
    <property type="entry name" value="VACUOLAR PROTEIN SORTING-ASSOCIATED PROTEIN 11 HOMOLOG"/>
    <property type="match status" value="1"/>
</dbReference>
<evidence type="ECO:0000313" key="15">
    <source>
        <dbReference type="Proteomes" id="UP000054248"/>
    </source>
</evidence>
<dbReference type="AlphaFoldDB" id="A0A0C3QKV8"/>
<evidence type="ECO:0000313" key="14">
    <source>
        <dbReference type="EMBL" id="KIO27124.1"/>
    </source>
</evidence>
<dbReference type="GO" id="GO:0007033">
    <property type="term" value="P:vacuole organization"/>
    <property type="evidence" value="ECO:0007669"/>
    <property type="project" value="TreeGrafter"/>
</dbReference>
<dbReference type="GO" id="GO:0048284">
    <property type="term" value="P:organelle fusion"/>
    <property type="evidence" value="ECO:0007669"/>
    <property type="project" value="TreeGrafter"/>
</dbReference>
<dbReference type="GO" id="GO:0033263">
    <property type="term" value="C:CORVET complex"/>
    <property type="evidence" value="ECO:0007669"/>
    <property type="project" value="UniProtKB-UniRule"/>
</dbReference>
<evidence type="ECO:0000256" key="3">
    <source>
        <dbReference type="ARBA" id="ARBA00022723"/>
    </source>
</evidence>
<keyword evidence="15" id="KW-1185">Reference proteome</keyword>
<comment type="subcellular location">
    <subcellularLocation>
        <location evidence="8">Endomembrane system</location>
        <topology evidence="8">Peripheral membrane protein</topology>
        <orientation evidence="8">Cytoplasmic side</orientation>
    </subcellularLocation>
    <subcellularLocation>
        <location evidence="9">Vacuole membrane</location>
        <topology evidence="9">Peripheral membrane protein</topology>
        <orientation evidence="9">Cytoplasmic side</orientation>
    </subcellularLocation>
</comment>
<dbReference type="GO" id="GO:0008270">
    <property type="term" value="F:zinc ion binding"/>
    <property type="evidence" value="ECO:0007669"/>
    <property type="project" value="UniProtKB-KW"/>
</dbReference>
<evidence type="ECO:0000256" key="6">
    <source>
        <dbReference type="ARBA" id="ARBA00022927"/>
    </source>
</evidence>
<keyword evidence="9" id="KW-0926">Vacuole</keyword>
<reference evidence="14 15" key="1">
    <citation type="submission" date="2014-04" db="EMBL/GenBank/DDBJ databases">
        <authorList>
            <consortium name="DOE Joint Genome Institute"/>
            <person name="Kuo A."/>
            <person name="Girlanda M."/>
            <person name="Perotto S."/>
            <person name="Kohler A."/>
            <person name="Nagy L.G."/>
            <person name="Floudas D."/>
            <person name="Copeland A."/>
            <person name="Barry K.W."/>
            <person name="Cichocki N."/>
            <person name="Veneault-Fourrey C."/>
            <person name="LaButti K."/>
            <person name="Lindquist E.A."/>
            <person name="Lipzen A."/>
            <person name="Lundell T."/>
            <person name="Morin E."/>
            <person name="Murat C."/>
            <person name="Sun H."/>
            <person name="Tunlid A."/>
            <person name="Henrissat B."/>
            <person name="Grigoriev I.V."/>
            <person name="Hibbett D.S."/>
            <person name="Martin F."/>
            <person name="Nordberg H.P."/>
            <person name="Cantor M.N."/>
            <person name="Hua S.X."/>
        </authorList>
    </citation>
    <scope>NUCLEOTIDE SEQUENCE [LARGE SCALE GENOMIC DNA]</scope>
    <source>
        <strain evidence="14 15">MUT 4182</strain>
    </source>
</reference>
<feature type="region of interest" description="Disordered" evidence="12">
    <location>
        <begin position="695"/>
        <end position="718"/>
    </location>
</feature>
<dbReference type="InterPro" id="IPR057308">
    <property type="entry name" value="CHCR_PEP5_VPS11"/>
</dbReference>
<evidence type="ECO:0000256" key="8">
    <source>
        <dbReference type="ARBA" id="ARBA00029433"/>
    </source>
</evidence>
<comment type="catalytic activity">
    <reaction evidence="9">
        <text>S-ubiquitinyl-[E2 ubiquitin-conjugating enzyme]-L-cysteine + [acceptor protein]-L-lysine = [E2 ubiquitin-conjugating enzyme]-L-cysteine + N(6)-ubiquitinyl-[acceptor protein]-L-lysine.</text>
        <dbReference type="EC" id="2.3.2.27"/>
    </reaction>
</comment>
<feature type="repeat" description="CHCR" evidence="11">
    <location>
        <begin position="435"/>
        <end position="589"/>
    </location>
</feature>
<dbReference type="PROSITE" id="PS50089">
    <property type="entry name" value="ZF_RING_2"/>
    <property type="match status" value="1"/>
</dbReference>
<keyword evidence="2 9" id="KW-0813">Transport</keyword>
<feature type="region of interest" description="Disordered" evidence="12">
    <location>
        <begin position="604"/>
        <end position="666"/>
    </location>
</feature>
<dbReference type="SUPFAM" id="SSF50978">
    <property type="entry name" value="WD40 repeat-like"/>
    <property type="match status" value="1"/>
</dbReference>
<evidence type="ECO:0000259" key="13">
    <source>
        <dbReference type="PROSITE" id="PS50089"/>
    </source>
</evidence>
<evidence type="ECO:0000256" key="5">
    <source>
        <dbReference type="ARBA" id="ARBA00022833"/>
    </source>
</evidence>
<comment type="similarity">
    <text evidence="1 9">Belongs to the VPS11 family.</text>
</comment>
<dbReference type="GO" id="GO:0030897">
    <property type="term" value="C:HOPS complex"/>
    <property type="evidence" value="ECO:0007669"/>
    <property type="project" value="UniProtKB-UniRule"/>
</dbReference>
<feature type="compositionally biased region" description="Polar residues" evidence="12">
    <location>
        <begin position="701"/>
        <end position="715"/>
    </location>
</feature>
<dbReference type="CDD" id="cd16688">
    <property type="entry name" value="RING-H2_Vps11"/>
    <property type="match status" value="1"/>
</dbReference>
<dbReference type="EMBL" id="KN823014">
    <property type="protein sequence ID" value="KIO27124.1"/>
    <property type="molecule type" value="Genomic_DNA"/>
</dbReference>
<dbReference type="OrthoDB" id="26184at2759"/>
<comment type="subunit">
    <text evidence="9">Component of the homotypic vacuole fusion and vacuole protein sorting (HOPS) complex. Component of the class C core vacuole/endosome tethering (CORVET) complex.</text>
</comment>
<reference evidence="15" key="2">
    <citation type="submission" date="2015-01" db="EMBL/GenBank/DDBJ databases">
        <title>Evolutionary Origins and Diversification of the Mycorrhizal Mutualists.</title>
        <authorList>
            <consortium name="DOE Joint Genome Institute"/>
            <consortium name="Mycorrhizal Genomics Consortium"/>
            <person name="Kohler A."/>
            <person name="Kuo A."/>
            <person name="Nagy L.G."/>
            <person name="Floudas D."/>
            <person name="Copeland A."/>
            <person name="Barry K.W."/>
            <person name="Cichocki N."/>
            <person name="Veneault-Fourrey C."/>
            <person name="LaButti K."/>
            <person name="Lindquist E.A."/>
            <person name="Lipzen A."/>
            <person name="Lundell T."/>
            <person name="Morin E."/>
            <person name="Murat C."/>
            <person name="Riley R."/>
            <person name="Ohm R."/>
            <person name="Sun H."/>
            <person name="Tunlid A."/>
            <person name="Henrissat B."/>
            <person name="Grigoriev I.V."/>
            <person name="Hibbett D.S."/>
            <person name="Martin F."/>
        </authorList>
    </citation>
    <scope>NUCLEOTIDE SEQUENCE [LARGE SCALE GENOMIC DNA]</scope>
    <source>
        <strain evidence="15">MUT 4182</strain>
    </source>
</reference>
<gene>
    <name evidence="14" type="ORF">M407DRAFT_233604</name>
</gene>
<evidence type="ECO:0000256" key="10">
    <source>
        <dbReference type="PROSITE-ProRule" id="PRU00175"/>
    </source>
</evidence>
<dbReference type="SUPFAM" id="SSF57850">
    <property type="entry name" value="RING/U-box"/>
    <property type="match status" value="1"/>
</dbReference>
<dbReference type="InterPro" id="IPR057307">
    <property type="entry name" value="PEP5_VPS11_N"/>
</dbReference>
<sequence>MSAAAAAPAWKQFPFFDVVPVKDAHDLGSTPEIFKNVPELSAVTSASAGILVADIHGSIHLLGKDFVPKHSWVAHLHGRVTHMSESKGILVSLGEEDKFRTPLLKIWDLDHFDKKTGSPILLRSTKLQVGNKPHPVSTMALSSSLSHLAIGFGDGSVQLYRHLDQSLFSGNNSLTALPKPKVIHEAPTEPVTGLGFREPRTPKENGEKADAVLYLYIVTTNRVLSYIASGRGSGNTPTVVDEVGSGLGCCSMYSRTQEMAVARDEAIYMCGPEGRGACYAYEGPKSYLYCFKTYVIIVSPPFFPKPSNISATVRNYVARAPEPTLVSQQDISKITVIDVENKFVAYSGPVKEGVREVMFRGDEIYVLANDGQLSYLDEKPTSVKLETLFRQSRFTLAISVARTAGVDESGIADIHRQYGDHLYSKGDDDGAMQQYVRTIGYLQPSYVIRKFLDAKRINNLTLFLQELHARGLANADHTTLLLNTYTKLKDIDRLDTFIKTESHKGDGQEPPFDLDTAIRVCRQAGYFEHASYLAKKYKRHEDYLRIQIEDAGSYKEALAYVKELGPETAEVNLARYGRAMLANLPDETTQVLIELCSGTGFAVTTDAEDRPASPAPLPRDRTPSGHQRQPTIRRSYHDGESSRASSPPPNQTVYANRRPPRRRPSPRQYFAHFVNHVDHFVRFLEELAQLRWGQKLPADGTPNTRPTTKPIQLSETPDESEKIDQVAIWNTLLELYLTRSGQLQNASTSAALRGKAMAVLQDEAAFPYDQSHALLVCSTYSFTDGLIILWEKMGMYEDILRFWMERENSQPNAALANGKRASDEVLRHLAVYGPAHPHLYPLVLRFLTSSAALLSRHTMDVMGILERIDKEKIIPPLGVVQILSRNDVASVGLVKDWLMRRIKDSRADISADRETISAYRKDTMTKLQEVAELSDPTNPRVFHVTRCSACSGPLDLPAVHFMCKHSYHQRCLGDHETECPNCAQAHGLVKEIKRDNEAFMQQQDLFLANVQESGFEAIAEGFSKGLLRPKVEAVPLT</sequence>
<dbReference type="PANTHER" id="PTHR23323">
    <property type="entry name" value="VACUOLAR PROTEIN SORTING-ASSOCIATED PROTEIN"/>
    <property type="match status" value="1"/>
</dbReference>
<protein>
    <recommendedName>
        <fullName evidence="9">E3 ubiquitin-protein ligase PEP5</fullName>
        <ecNumber evidence="9">2.3.2.27</ecNumber>
    </recommendedName>
</protein>
<feature type="domain" description="RING-type" evidence="13">
    <location>
        <begin position="947"/>
        <end position="982"/>
    </location>
</feature>
<dbReference type="Pfam" id="PF23356">
    <property type="entry name" value="TPR_PEP5_VPS11"/>
    <property type="match status" value="2"/>
</dbReference>
<keyword evidence="3" id="KW-0479">Metal-binding</keyword>
<dbReference type="InterPro" id="IPR016528">
    <property type="entry name" value="VPS11"/>
</dbReference>
<dbReference type="GO" id="GO:0000329">
    <property type="term" value="C:fungal-type vacuole membrane"/>
    <property type="evidence" value="ECO:0007669"/>
    <property type="project" value="UniProtKB-UniRule"/>
</dbReference>
<dbReference type="PIRSF" id="PIRSF007860">
    <property type="entry name" value="VPS11"/>
    <property type="match status" value="1"/>
</dbReference>
<keyword evidence="9" id="KW-0833">Ubl conjugation pathway</keyword>
<evidence type="ECO:0000256" key="12">
    <source>
        <dbReference type="SAM" id="MobiDB-lite"/>
    </source>
</evidence>
<name>A0A0C3QKV8_9AGAM</name>
<evidence type="ECO:0000256" key="9">
    <source>
        <dbReference type="PIRNR" id="PIRNR007860"/>
    </source>
</evidence>
<keyword evidence="9" id="KW-0808">Transferase</keyword>
<keyword evidence="5" id="KW-0862">Zinc</keyword>
<evidence type="ECO:0000256" key="4">
    <source>
        <dbReference type="ARBA" id="ARBA00022771"/>
    </source>
</evidence>
<dbReference type="HOGENOM" id="CLU_001287_0_0_1"/>
<accession>A0A0C3QKV8</accession>
<keyword evidence="7 9" id="KW-0472">Membrane</keyword>
<dbReference type="GO" id="GO:0006886">
    <property type="term" value="P:intracellular protein transport"/>
    <property type="evidence" value="ECO:0007669"/>
    <property type="project" value="UniProtKB-UniRule"/>
</dbReference>
<organism evidence="14 15">
    <name type="scientific">Tulasnella calospora MUT 4182</name>
    <dbReference type="NCBI Taxonomy" id="1051891"/>
    <lineage>
        <taxon>Eukaryota</taxon>
        <taxon>Fungi</taxon>
        <taxon>Dikarya</taxon>
        <taxon>Basidiomycota</taxon>
        <taxon>Agaricomycotina</taxon>
        <taxon>Agaricomycetes</taxon>
        <taxon>Cantharellales</taxon>
        <taxon>Tulasnellaceae</taxon>
        <taxon>Tulasnella</taxon>
    </lineage>
</organism>
<dbReference type="InterPro" id="IPR036322">
    <property type="entry name" value="WD40_repeat_dom_sf"/>
</dbReference>
<evidence type="ECO:0000256" key="7">
    <source>
        <dbReference type="ARBA" id="ARBA00023136"/>
    </source>
</evidence>
<dbReference type="GO" id="GO:0030674">
    <property type="term" value="F:protein-macromolecule adaptor activity"/>
    <property type="evidence" value="ECO:0007669"/>
    <property type="project" value="TreeGrafter"/>
</dbReference>
<dbReference type="GO" id="GO:0061630">
    <property type="term" value="F:ubiquitin protein ligase activity"/>
    <property type="evidence" value="ECO:0007669"/>
    <property type="project" value="UniProtKB-EC"/>
</dbReference>
<dbReference type="EC" id="2.3.2.27" evidence="9"/>
<dbReference type="Pfam" id="PF17122">
    <property type="entry name" value="zf-C3H2C3"/>
    <property type="match status" value="1"/>
</dbReference>
<dbReference type="InterPro" id="IPR001841">
    <property type="entry name" value="Znf_RING"/>
</dbReference>
<dbReference type="GO" id="GO:0006904">
    <property type="term" value="P:vesicle docking involved in exocytosis"/>
    <property type="evidence" value="ECO:0007669"/>
    <property type="project" value="TreeGrafter"/>
</dbReference>
<dbReference type="InterPro" id="IPR000547">
    <property type="entry name" value="Clathrin_H-chain/VPS_repeat"/>
</dbReference>
<evidence type="ECO:0000256" key="11">
    <source>
        <dbReference type="PROSITE-ProRule" id="PRU01006"/>
    </source>
</evidence>
<dbReference type="Pfam" id="PF23341">
    <property type="entry name" value="PEP5_VPS11_N"/>
    <property type="match status" value="1"/>
</dbReference>
<evidence type="ECO:0000256" key="2">
    <source>
        <dbReference type="ARBA" id="ARBA00022448"/>
    </source>
</evidence>
<evidence type="ECO:0000256" key="1">
    <source>
        <dbReference type="ARBA" id="ARBA00007070"/>
    </source>
</evidence>
<keyword evidence="6 9" id="KW-0653">Protein transport</keyword>
<proteinExistence type="inferred from homology"/>
<dbReference type="STRING" id="1051891.A0A0C3QKV8"/>
<dbReference type="GO" id="GO:0007032">
    <property type="term" value="P:endosome organization"/>
    <property type="evidence" value="ECO:0007669"/>
    <property type="project" value="TreeGrafter"/>
</dbReference>